<evidence type="ECO:0000256" key="1">
    <source>
        <dbReference type="SAM" id="MobiDB-lite"/>
    </source>
</evidence>
<dbReference type="EMBL" id="OB660112">
    <property type="protein sequence ID" value="CAD7222851.1"/>
    <property type="molecule type" value="Genomic_DNA"/>
</dbReference>
<evidence type="ECO:0000256" key="2">
    <source>
        <dbReference type="SAM" id="Phobius"/>
    </source>
</evidence>
<proteinExistence type="predicted"/>
<dbReference type="AlphaFoldDB" id="A0A7R8W211"/>
<feature type="transmembrane region" description="Helical" evidence="2">
    <location>
        <begin position="141"/>
        <end position="159"/>
    </location>
</feature>
<name>A0A7R8W211_9CRUS</name>
<gene>
    <name evidence="3" type="ORF">CTOB1V02_LOCUS848</name>
</gene>
<reference evidence="3" key="1">
    <citation type="submission" date="2020-11" db="EMBL/GenBank/DDBJ databases">
        <authorList>
            <person name="Tran Van P."/>
        </authorList>
    </citation>
    <scope>NUCLEOTIDE SEQUENCE</scope>
</reference>
<dbReference type="OrthoDB" id="7765170at2759"/>
<keyword evidence="2" id="KW-0812">Transmembrane</keyword>
<feature type="compositionally biased region" description="Polar residues" evidence="1">
    <location>
        <begin position="257"/>
        <end position="266"/>
    </location>
</feature>
<feature type="region of interest" description="Disordered" evidence="1">
    <location>
        <begin position="256"/>
        <end position="277"/>
    </location>
</feature>
<organism evidence="3">
    <name type="scientific">Cyprideis torosa</name>
    <dbReference type="NCBI Taxonomy" id="163714"/>
    <lineage>
        <taxon>Eukaryota</taxon>
        <taxon>Metazoa</taxon>
        <taxon>Ecdysozoa</taxon>
        <taxon>Arthropoda</taxon>
        <taxon>Crustacea</taxon>
        <taxon>Oligostraca</taxon>
        <taxon>Ostracoda</taxon>
        <taxon>Podocopa</taxon>
        <taxon>Podocopida</taxon>
        <taxon>Cytherocopina</taxon>
        <taxon>Cytheroidea</taxon>
        <taxon>Cytherideidae</taxon>
        <taxon>Cyprideis</taxon>
    </lineage>
</organism>
<evidence type="ECO:0000313" key="3">
    <source>
        <dbReference type="EMBL" id="CAD7222851.1"/>
    </source>
</evidence>
<protein>
    <submittedName>
        <fullName evidence="3">Uncharacterized protein</fullName>
    </submittedName>
</protein>
<keyword evidence="2" id="KW-1133">Transmembrane helix</keyword>
<keyword evidence="2" id="KW-0472">Membrane</keyword>
<accession>A0A7R8W211</accession>
<sequence>MGYDPVLPVSRQWIKGRIKEWGWGSFKKRWKEAKGMRQSKLSLGEEGRSDRAQLLELDRRTLRHVIAVLTGHGNVAKHLKNMGLMRDLLCPKCELGEETVGHYLGSVALAEDLLMEEVYNDKGEVYIDVTRGYSQTAYNCWIATCMYIVTLVFCLWQFLANRKSTYQVSGSPPYIPLRVSPSSNDPHLFYGSSSSPPSADSAVRGSVLLNLLYPSVLRGTASLGQAVLPSQQQKIFQSSSVPETQNDQQPLILKELSMSTSPSHDSGINAHMPTPRS</sequence>